<dbReference type="EMBL" id="VSSQ01038491">
    <property type="protein sequence ID" value="MPM91436.1"/>
    <property type="molecule type" value="Genomic_DNA"/>
</dbReference>
<sequence>MGLHLHGGALVVVGYRDRVDEADEIAGDQGRIAHPVGDDAQRGTHRPHAMDDDSGQPDRLGDPVGVVNRIEICRRTGVAHHIRPGQVQLQIGQPIAGSNLGQFDGGHATASSRV</sequence>
<gene>
    <name evidence="2" type="ORF">SDC9_138565</name>
</gene>
<accession>A0A645DQ65</accession>
<reference evidence="2" key="1">
    <citation type="submission" date="2019-08" db="EMBL/GenBank/DDBJ databases">
        <authorList>
            <person name="Kucharzyk K."/>
            <person name="Murdoch R.W."/>
            <person name="Higgins S."/>
            <person name="Loffler F."/>
        </authorList>
    </citation>
    <scope>NUCLEOTIDE SEQUENCE</scope>
</reference>
<dbReference type="AlphaFoldDB" id="A0A645DQ65"/>
<organism evidence="2">
    <name type="scientific">bioreactor metagenome</name>
    <dbReference type="NCBI Taxonomy" id="1076179"/>
    <lineage>
        <taxon>unclassified sequences</taxon>
        <taxon>metagenomes</taxon>
        <taxon>ecological metagenomes</taxon>
    </lineage>
</organism>
<evidence type="ECO:0000256" key="1">
    <source>
        <dbReference type="SAM" id="MobiDB-lite"/>
    </source>
</evidence>
<feature type="region of interest" description="Disordered" evidence="1">
    <location>
        <begin position="25"/>
        <end position="63"/>
    </location>
</feature>
<protein>
    <submittedName>
        <fullName evidence="2">Uncharacterized protein</fullName>
    </submittedName>
</protein>
<name>A0A645DQ65_9ZZZZ</name>
<evidence type="ECO:0000313" key="2">
    <source>
        <dbReference type="EMBL" id="MPM91436.1"/>
    </source>
</evidence>
<comment type="caution">
    <text evidence="2">The sequence shown here is derived from an EMBL/GenBank/DDBJ whole genome shotgun (WGS) entry which is preliminary data.</text>
</comment>
<proteinExistence type="predicted"/>